<organism evidence="1 2">
    <name type="scientific">Roseiconus lacunae</name>
    <dbReference type="NCBI Taxonomy" id="2605694"/>
    <lineage>
        <taxon>Bacteria</taxon>
        <taxon>Pseudomonadati</taxon>
        <taxon>Planctomycetota</taxon>
        <taxon>Planctomycetia</taxon>
        <taxon>Pirellulales</taxon>
        <taxon>Pirellulaceae</taxon>
        <taxon>Roseiconus</taxon>
    </lineage>
</organism>
<protein>
    <submittedName>
        <fullName evidence="1">Uncharacterized protein</fullName>
    </submittedName>
</protein>
<name>A0ABT7PH63_9BACT</name>
<comment type="caution">
    <text evidence="1">The sequence shown here is derived from an EMBL/GenBank/DDBJ whole genome shotgun (WGS) entry which is preliminary data.</text>
</comment>
<gene>
    <name evidence="1" type="ORF">QTN89_10260</name>
</gene>
<evidence type="ECO:0000313" key="1">
    <source>
        <dbReference type="EMBL" id="MDM4015813.1"/>
    </source>
</evidence>
<accession>A0ABT7PH63</accession>
<evidence type="ECO:0000313" key="2">
    <source>
        <dbReference type="Proteomes" id="UP001239462"/>
    </source>
</evidence>
<proteinExistence type="predicted"/>
<keyword evidence="2" id="KW-1185">Reference proteome</keyword>
<reference evidence="1 2" key="1">
    <citation type="submission" date="2023-06" db="EMBL/GenBank/DDBJ databases">
        <title>Roseiconus lacunae JC819 isolated from Gulf of Mannar region, Tamil Nadu.</title>
        <authorList>
            <person name="Pk S."/>
            <person name="Ch S."/>
            <person name="Ch V.R."/>
        </authorList>
    </citation>
    <scope>NUCLEOTIDE SEQUENCE [LARGE SCALE GENOMIC DNA]</scope>
    <source>
        <strain evidence="1 2">JC819</strain>
    </source>
</reference>
<dbReference type="EMBL" id="JASZZN010000006">
    <property type="protein sequence ID" value="MDM4015813.1"/>
    <property type="molecule type" value="Genomic_DNA"/>
</dbReference>
<dbReference type="Proteomes" id="UP001239462">
    <property type="component" value="Unassembled WGS sequence"/>
</dbReference>
<dbReference type="RefSeq" id="WP_289163337.1">
    <property type="nucleotide sequence ID" value="NZ_JASZZN010000006.1"/>
</dbReference>
<sequence length="77" mass="8544">MDTPARVISAIDAAQAACRDSEIELHVPPEFVMDVLANSALIPEALRPEFRNWLAHNIRHLPGLGDDQRQTLLGMLD</sequence>